<evidence type="ECO:0000313" key="1">
    <source>
        <dbReference type="EMBL" id="SDU78299.1"/>
    </source>
</evidence>
<evidence type="ECO:0000313" key="2">
    <source>
        <dbReference type="Proteomes" id="UP000214355"/>
    </source>
</evidence>
<gene>
    <name evidence="1" type="ORF">SAMN04489737_0416</name>
</gene>
<dbReference type="Proteomes" id="UP000214355">
    <property type="component" value="Chromosome I"/>
</dbReference>
<dbReference type="AlphaFoldDB" id="A0A1H2LBJ3"/>
<name>A0A1H2LBJ3_9ACTO</name>
<dbReference type="EMBL" id="LT629804">
    <property type="protein sequence ID" value="SDU78299.1"/>
    <property type="molecule type" value="Genomic_DNA"/>
</dbReference>
<sequence>MTWMIFSILLLTRLLKLDRKNLAMSSHRLRIRFFAVLLAASVFLSGCGASPASSSDTSSSSDVVSGCGVGVDGVDTTVSDALSDTGMTLDELTDRAGQFATDAIHADSVCGYEPP</sequence>
<proteinExistence type="predicted"/>
<reference evidence="2" key="1">
    <citation type="submission" date="2016-10" db="EMBL/GenBank/DDBJ databases">
        <authorList>
            <person name="Varghese N."/>
            <person name="Submissions S."/>
        </authorList>
    </citation>
    <scope>NUCLEOTIDE SEQUENCE [LARGE SCALE GENOMIC DNA]</scope>
    <source>
        <strain evidence="2">DSM 10002</strain>
    </source>
</reference>
<dbReference type="STRING" id="131112.SAMN04489737_0416"/>
<accession>A0A1H2LBJ3</accession>
<keyword evidence="2" id="KW-1185">Reference proteome</keyword>
<organism evidence="1 2">
    <name type="scientific">Arcanobacterium phocae</name>
    <dbReference type="NCBI Taxonomy" id="131112"/>
    <lineage>
        <taxon>Bacteria</taxon>
        <taxon>Bacillati</taxon>
        <taxon>Actinomycetota</taxon>
        <taxon>Actinomycetes</taxon>
        <taxon>Actinomycetales</taxon>
        <taxon>Actinomycetaceae</taxon>
        <taxon>Arcanobacterium</taxon>
    </lineage>
</organism>
<protein>
    <submittedName>
        <fullName evidence="1">Uncharacterized protein</fullName>
    </submittedName>
</protein>